<reference evidence="1 2" key="1">
    <citation type="journal article" date="2020" name="Cell">
        <title>Large-Scale Comparative Analyses of Tick Genomes Elucidate Their Genetic Diversity and Vector Capacities.</title>
        <authorList>
            <consortium name="Tick Genome and Microbiome Consortium (TIGMIC)"/>
            <person name="Jia N."/>
            <person name="Wang J."/>
            <person name="Shi W."/>
            <person name="Du L."/>
            <person name="Sun Y."/>
            <person name="Zhan W."/>
            <person name="Jiang J.F."/>
            <person name="Wang Q."/>
            <person name="Zhang B."/>
            <person name="Ji P."/>
            <person name="Bell-Sakyi L."/>
            <person name="Cui X.M."/>
            <person name="Yuan T.T."/>
            <person name="Jiang B.G."/>
            <person name="Yang W.F."/>
            <person name="Lam T.T."/>
            <person name="Chang Q.C."/>
            <person name="Ding S.J."/>
            <person name="Wang X.J."/>
            <person name="Zhu J.G."/>
            <person name="Ruan X.D."/>
            <person name="Zhao L."/>
            <person name="Wei J.T."/>
            <person name="Ye R.Z."/>
            <person name="Que T.C."/>
            <person name="Du C.H."/>
            <person name="Zhou Y.H."/>
            <person name="Cheng J.X."/>
            <person name="Dai P.F."/>
            <person name="Guo W.B."/>
            <person name="Han X.H."/>
            <person name="Huang E.J."/>
            <person name="Li L.F."/>
            <person name="Wei W."/>
            <person name="Gao Y.C."/>
            <person name="Liu J.Z."/>
            <person name="Shao H.Z."/>
            <person name="Wang X."/>
            <person name="Wang C.C."/>
            <person name="Yang T.C."/>
            <person name="Huo Q.B."/>
            <person name="Li W."/>
            <person name="Chen H.Y."/>
            <person name="Chen S.E."/>
            <person name="Zhou L.G."/>
            <person name="Ni X.B."/>
            <person name="Tian J.H."/>
            <person name="Sheng Y."/>
            <person name="Liu T."/>
            <person name="Pan Y.S."/>
            <person name="Xia L.Y."/>
            <person name="Li J."/>
            <person name="Zhao F."/>
            <person name="Cao W.C."/>
        </authorList>
    </citation>
    <scope>NUCLEOTIDE SEQUENCE [LARGE SCALE GENOMIC DNA]</scope>
    <source>
        <strain evidence="1">Iper-2018</strain>
    </source>
</reference>
<name>A0AC60P3G8_IXOPE</name>
<gene>
    <name evidence="1" type="ORF">HPB47_008884</name>
</gene>
<accession>A0AC60P3G8</accession>
<proteinExistence type="predicted"/>
<organism evidence="1 2">
    <name type="scientific">Ixodes persulcatus</name>
    <name type="common">Taiga tick</name>
    <dbReference type="NCBI Taxonomy" id="34615"/>
    <lineage>
        <taxon>Eukaryota</taxon>
        <taxon>Metazoa</taxon>
        <taxon>Ecdysozoa</taxon>
        <taxon>Arthropoda</taxon>
        <taxon>Chelicerata</taxon>
        <taxon>Arachnida</taxon>
        <taxon>Acari</taxon>
        <taxon>Parasitiformes</taxon>
        <taxon>Ixodida</taxon>
        <taxon>Ixodoidea</taxon>
        <taxon>Ixodidae</taxon>
        <taxon>Ixodinae</taxon>
        <taxon>Ixodes</taxon>
    </lineage>
</organism>
<keyword evidence="2" id="KW-1185">Reference proteome</keyword>
<comment type="caution">
    <text evidence="1">The sequence shown here is derived from an EMBL/GenBank/DDBJ whole genome shotgun (WGS) entry which is preliminary data.</text>
</comment>
<sequence>MKILECVKCGQESKTAIAKRHGIPKCTLSRILKDGDKIEKAYNSGAFAPGKKRMRPATHKGLEKVLFLWFKACPKLQPSSDWAYFGEGKRNRTPDGH</sequence>
<dbReference type="Proteomes" id="UP000805193">
    <property type="component" value="Unassembled WGS sequence"/>
</dbReference>
<protein>
    <submittedName>
        <fullName evidence="1">Uncharacterized protein</fullName>
    </submittedName>
</protein>
<dbReference type="EMBL" id="JABSTQ010011217">
    <property type="protein sequence ID" value="KAG0413953.1"/>
    <property type="molecule type" value="Genomic_DNA"/>
</dbReference>
<evidence type="ECO:0000313" key="2">
    <source>
        <dbReference type="Proteomes" id="UP000805193"/>
    </source>
</evidence>
<evidence type="ECO:0000313" key="1">
    <source>
        <dbReference type="EMBL" id="KAG0413953.1"/>
    </source>
</evidence>